<evidence type="ECO:0000256" key="2">
    <source>
        <dbReference type="ARBA" id="ARBA00002315"/>
    </source>
</evidence>
<name>A0ABT5XD64_9EURY</name>
<comment type="caution">
    <text evidence="9">The sequence shown here is derived from an EMBL/GenBank/DDBJ whole genome shotgun (WGS) entry which is preliminary data.</text>
</comment>
<sequence length="406" mass="43858">METKMKLVILLGDGMADHPIDVLDGKTPLAAAETPNMDRIARDGKGGLAANVPPGMPPGSDIANLSVMGYDPKRYYSGRAPLEAAAMGVPLGPEDVAFRCNLVTVDRDRRIMVDYSAGHITSEEGRELIEALKKARPATRLHPGVSYRNLLVQGGDEGLKAICTPPHDITGQPIDGHLPRGEGSAALRDMMESSVPVLEKHPVNLQRAKEGKSPANMIWLWGQGKAPSMPKFRDIWGMEGAVISAVDLLKGMGVYAGLEVIDVPGATGVLDTDYEGKVAACLNALERVDFVFLHVEAPDEMSHDGLLDGKIEAIRRFDERVVGPVLAGLERSDHEWRVAVLPDHPTPLSIRTHTDEPVPFAMIGSGIEPDDMKAFSEEEGARGGCGTVEGWRLMGMMVERDEGWPN</sequence>
<dbReference type="GO" id="GO:0004619">
    <property type="term" value="F:phosphoglycerate mutase activity"/>
    <property type="evidence" value="ECO:0007669"/>
    <property type="project" value="UniProtKB-EC"/>
</dbReference>
<dbReference type="PIRSF" id="PIRSF006392">
    <property type="entry name" value="IPGAM_arch"/>
    <property type="match status" value="1"/>
</dbReference>
<dbReference type="HAMAP" id="MF_01402_A">
    <property type="entry name" value="ApgM_A"/>
    <property type="match status" value="1"/>
</dbReference>
<evidence type="ECO:0000313" key="9">
    <source>
        <dbReference type="EMBL" id="MDF0592600.1"/>
    </source>
</evidence>
<evidence type="ECO:0000256" key="3">
    <source>
        <dbReference type="ARBA" id="ARBA00004798"/>
    </source>
</evidence>
<dbReference type="NCBIfam" id="TIGR02535">
    <property type="entry name" value="hyp_Hser_kinase"/>
    <property type="match status" value="1"/>
</dbReference>
<evidence type="ECO:0000256" key="7">
    <source>
        <dbReference type="HAMAP-Rule" id="MF_01402"/>
    </source>
</evidence>
<dbReference type="InterPro" id="IPR006124">
    <property type="entry name" value="Metalloenzyme"/>
</dbReference>
<dbReference type="InterPro" id="IPR004456">
    <property type="entry name" value="Pglycerate_mutase_ApgM"/>
</dbReference>
<reference evidence="9 10" key="1">
    <citation type="submission" date="2023-03" db="EMBL/GenBank/DDBJ databases">
        <title>Whole genome sequencing of Methanotrichaceae archaeon M04Ac.</title>
        <authorList>
            <person name="Khomyakova M.A."/>
            <person name="Merkel A.Y."/>
            <person name="Slobodkin A.I."/>
        </authorList>
    </citation>
    <scope>NUCLEOTIDE SEQUENCE [LARGE SCALE GENOMIC DNA]</scope>
    <source>
        <strain evidence="9 10">M04Ac</strain>
    </source>
</reference>
<feature type="domain" description="Metalloenzyme" evidence="8">
    <location>
        <begin position="5"/>
        <end position="399"/>
    </location>
</feature>
<comment type="pathway">
    <text evidence="3 7">Carbohydrate degradation; glycolysis; pyruvate from D-glyceraldehyde 3-phosphate: step 3/5.</text>
</comment>
<keyword evidence="6 7" id="KW-0413">Isomerase</keyword>
<dbReference type="PANTHER" id="PTHR31209:SF4">
    <property type="entry name" value="2,3-BISPHOSPHOGLYCERATE-INDEPENDENT PHOSPHOGLYCERATE MUTASE"/>
    <property type="match status" value="1"/>
</dbReference>
<dbReference type="SUPFAM" id="SSF53649">
    <property type="entry name" value="Alkaline phosphatase-like"/>
    <property type="match status" value="1"/>
</dbReference>
<dbReference type="PANTHER" id="PTHR31209">
    <property type="entry name" value="COFACTOR-INDEPENDENT PHOSPHOGLYCERATE MUTASE"/>
    <property type="match status" value="1"/>
</dbReference>
<dbReference type="EMBL" id="JARFPL010000007">
    <property type="protein sequence ID" value="MDF0592600.1"/>
    <property type="molecule type" value="Genomic_DNA"/>
</dbReference>
<dbReference type="NCBIfam" id="NF003242">
    <property type="entry name" value="PRK04200.1"/>
    <property type="match status" value="1"/>
</dbReference>
<evidence type="ECO:0000256" key="6">
    <source>
        <dbReference type="ARBA" id="ARBA00023235"/>
    </source>
</evidence>
<evidence type="ECO:0000256" key="1">
    <source>
        <dbReference type="ARBA" id="ARBA00000370"/>
    </source>
</evidence>
<evidence type="ECO:0000313" key="10">
    <source>
        <dbReference type="Proteomes" id="UP001215956"/>
    </source>
</evidence>
<dbReference type="Proteomes" id="UP001215956">
    <property type="component" value="Unassembled WGS sequence"/>
</dbReference>
<evidence type="ECO:0000256" key="4">
    <source>
        <dbReference type="ARBA" id="ARBA00005524"/>
    </source>
</evidence>
<keyword evidence="10" id="KW-1185">Reference proteome</keyword>
<dbReference type="EC" id="5.4.2.12" evidence="7"/>
<evidence type="ECO:0000259" key="8">
    <source>
        <dbReference type="Pfam" id="PF01676"/>
    </source>
</evidence>
<dbReference type="Pfam" id="PF01676">
    <property type="entry name" value="Metalloenzyme"/>
    <property type="match status" value="1"/>
</dbReference>
<organism evidence="9 10">
    <name type="scientific">Candidatus Methanocrinis alkalitolerans</name>
    <dbReference type="NCBI Taxonomy" id="3033395"/>
    <lineage>
        <taxon>Archaea</taxon>
        <taxon>Methanobacteriati</taxon>
        <taxon>Methanobacteriota</taxon>
        <taxon>Stenosarchaea group</taxon>
        <taxon>Methanomicrobia</taxon>
        <taxon>Methanotrichales</taxon>
        <taxon>Methanotrichaceae</taxon>
        <taxon>Methanocrinis</taxon>
    </lineage>
</organism>
<dbReference type="InterPro" id="IPR023665">
    <property type="entry name" value="ApgAM_prokaryotes"/>
</dbReference>
<keyword evidence="5 7" id="KW-0324">Glycolysis</keyword>
<proteinExistence type="inferred from homology"/>
<gene>
    <name evidence="7" type="primary">apgM</name>
    <name evidence="9" type="ORF">P0O24_03260</name>
</gene>
<comment type="similarity">
    <text evidence="4 7">Belongs to the BPG-independent phosphoglycerate mutase family. A-PGAM subfamily.</text>
</comment>
<evidence type="ECO:0000256" key="5">
    <source>
        <dbReference type="ARBA" id="ARBA00023152"/>
    </source>
</evidence>
<dbReference type="InterPro" id="IPR042253">
    <property type="entry name" value="Pglycerate_mutase_ApgM_sf"/>
</dbReference>
<dbReference type="Gene3D" id="3.30.70.2130">
    <property type="entry name" value="Metalloenzyme domain"/>
    <property type="match status" value="1"/>
</dbReference>
<dbReference type="CDD" id="cd16011">
    <property type="entry name" value="iPGM_like"/>
    <property type="match status" value="1"/>
</dbReference>
<comment type="function">
    <text evidence="2 7">Catalyzes the interconversion of 2-phosphoglycerate and 3-phosphoglycerate.</text>
</comment>
<protein>
    <recommendedName>
        <fullName evidence="7">2,3-bisphosphoglycerate-independent phosphoglycerate mutase</fullName>
        <shortName evidence="7">BPG-independent PGAM</shortName>
        <shortName evidence="7">Phosphoglyceromutase</shortName>
        <shortName evidence="7">aPGAM</shortName>
        <ecNumber evidence="7">5.4.2.12</ecNumber>
    </recommendedName>
</protein>
<comment type="catalytic activity">
    <reaction evidence="1 7">
        <text>(2R)-2-phosphoglycerate = (2R)-3-phosphoglycerate</text>
        <dbReference type="Rhea" id="RHEA:15901"/>
        <dbReference type="ChEBI" id="CHEBI:58272"/>
        <dbReference type="ChEBI" id="CHEBI:58289"/>
        <dbReference type="EC" id="5.4.2.12"/>
    </reaction>
</comment>
<dbReference type="Pfam" id="PF10143">
    <property type="entry name" value="PhosphMutase"/>
    <property type="match status" value="1"/>
</dbReference>
<dbReference type="Gene3D" id="3.40.720.10">
    <property type="entry name" value="Alkaline Phosphatase, subunit A"/>
    <property type="match status" value="1"/>
</dbReference>
<dbReference type="InterPro" id="IPR017850">
    <property type="entry name" value="Alkaline_phosphatase_core_sf"/>
</dbReference>
<accession>A0ABT5XD64</accession>
<dbReference type="NCBIfam" id="TIGR00306">
    <property type="entry name" value="apgM"/>
    <property type="match status" value="1"/>
</dbReference>